<proteinExistence type="predicted"/>
<dbReference type="InterPro" id="IPR027417">
    <property type="entry name" value="P-loop_NTPase"/>
</dbReference>
<gene>
    <name evidence="1" type="ORF">LYNGBM3L_64840</name>
</gene>
<dbReference type="Gene3D" id="3.40.50.300">
    <property type="entry name" value="P-loop containing nucleotide triphosphate hydrolases"/>
    <property type="match status" value="1"/>
</dbReference>
<evidence type="ECO:0008006" key="3">
    <source>
        <dbReference type="Google" id="ProtNLM"/>
    </source>
</evidence>
<reference evidence="2" key="1">
    <citation type="journal article" date="2011" name="Proc. Natl. Acad. Sci. U.S.A.">
        <title>Genomic insights into the physiology and ecology of the marine filamentous cyanobacterium Lyngbya majuscula.</title>
        <authorList>
            <person name="Jones A.C."/>
            <person name="Monroe E.A."/>
            <person name="Podell S."/>
            <person name="Hess W.R."/>
            <person name="Klages S."/>
            <person name="Esquenazi E."/>
            <person name="Niessen S."/>
            <person name="Hoover H."/>
            <person name="Rothmann M."/>
            <person name="Lasken R.S."/>
            <person name="Yates J.R.III."/>
            <person name="Reinhardt R."/>
            <person name="Kube M."/>
            <person name="Burkart M.D."/>
            <person name="Allen E.E."/>
            <person name="Dorrestein P.C."/>
            <person name="Gerwick W.H."/>
            <person name="Gerwick L."/>
        </authorList>
    </citation>
    <scope>NUCLEOTIDE SEQUENCE [LARGE SCALE GENOMIC DNA]</scope>
    <source>
        <strain evidence="2">3L</strain>
    </source>
</reference>
<dbReference type="eggNOG" id="COG1672">
    <property type="taxonomic scope" value="Bacteria"/>
</dbReference>
<dbReference type="SUPFAM" id="SSF52540">
    <property type="entry name" value="P-loop containing nucleoside triphosphate hydrolases"/>
    <property type="match status" value="1"/>
</dbReference>
<dbReference type="HOGENOM" id="CLU_021307_2_1_3"/>
<dbReference type="RefSeq" id="WP_008190168.1">
    <property type="nucleotide sequence ID" value="NZ_GL890970.1"/>
</dbReference>
<dbReference type="EMBL" id="GL890970">
    <property type="protein sequence ID" value="EGJ29248.1"/>
    <property type="molecule type" value="Genomic_DNA"/>
</dbReference>
<evidence type="ECO:0000313" key="2">
    <source>
        <dbReference type="Proteomes" id="UP000003959"/>
    </source>
</evidence>
<protein>
    <recommendedName>
        <fullName evidence="3">Serine/threonine protein kinase</fullName>
    </recommendedName>
</protein>
<evidence type="ECO:0000313" key="1">
    <source>
        <dbReference type="EMBL" id="EGJ29248.1"/>
    </source>
</evidence>
<dbReference type="OrthoDB" id="9893358at2"/>
<sequence>MISKEAFQEKFKTMPWKRRQVLEAVVGGKKDKEIQYKVLDATHDSSVRKHIQQIYQDFDIEANGCKSRCDLVEIVNTYKPELVAEQVLKECGLSSSRPRADQEIYIERPPMEARCYQEIVKPAALIRIKAPKLMGKTLLIHKIIAHDQKQVYGRVYLNMNGLDFTNLDIFLKSFCGQVGNKLKLANQLQTYWDDSFFTSVDNCTAYFEEYLLDSLESPLVLCLDDLDRVFQHQEIAEGFLPLLRSWHESGKFEDSWEKLRLVVGHATEIYIDLDINKSPFNVGVPIELLEFNAQQVNEFAESYGLTLSVDSITKLMAMVGGHPYLLSQAFYHMNNHQAVENTLDKFLDLAPTEAGIYRSHLLSLLTSIQEHPQLLDAVKLLVSTAKPVRLDANITRKLESMGLVQRHGNDCSLRCNLYRQYFSDRILGNREQGVGSRESGVGVISLLSTQQEQDLGNAP</sequence>
<organism evidence="1 2">
    <name type="scientific">Moorena producens 3L</name>
    <dbReference type="NCBI Taxonomy" id="489825"/>
    <lineage>
        <taxon>Bacteria</taxon>
        <taxon>Bacillati</taxon>
        <taxon>Cyanobacteriota</taxon>
        <taxon>Cyanophyceae</taxon>
        <taxon>Coleofasciculales</taxon>
        <taxon>Coleofasciculaceae</taxon>
        <taxon>Moorena</taxon>
    </lineage>
</organism>
<name>F4Y1V6_9CYAN</name>
<keyword evidence="2" id="KW-1185">Reference proteome</keyword>
<accession>F4Y1V6</accession>
<dbReference type="Proteomes" id="UP000003959">
    <property type="component" value="Unassembled WGS sequence"/>
</dbReference>
<dbReference type="AlphaFoldDB" id="F4Y1V6"/>
<dbReference type="Pfam" id="PF14516">
    <property type="entry name" value="AAA_35"/>
    <property type="match status" value="1"/>
</dbReference>